<organism evidence="3 4">
    <name type="scientific">Streptomyces regalis</name>
    <dbReference type="NCBI Taxonomy" id="68262"/>
    <lineage>
        <taxon>Bacteria</taxon>
        <taxon>Bacillati</taxon>
        <taxon>Actinomycetota</taxon>
        <taxon>Actinomycetes</taxon>
        <taxon>Kitasatosporales</taxon>
        <taxon>Streptomycetaceae</taxon>
        <taxon>Streptomyces</taxon>
    </lineage>
</organism>
<keyword evidence="4" id="KW-1185">Reference proteome</keyword>
<sequence length="327" mass="35700">MTTTTAEADPVTHPASPNATMSAVSHRAFDPLTADPRKRTAYRLDPYAREGLDLFRSAGDRAWLYTTTFVVLKPDAVAGRRGGLVLDILEEEGWKPFAARPFTFDPVLTREIWRYQFNAASRQRIAVVDHLLGSSPSLLVLLRDTRRVDGLPASVRLTAAKGAADPQAAHARDLRTRFGRVNGLFNFVHTADEPADLVRELRLFCYRTGTAWLRTALTTAPPSAGEECPARSLLAGLEADVTAHDLDSAQSLTRLAARSDVWGGLARAHGTRDAVHRWLSALGEAALPSGSARWDVLSVLTEWIDCNEPGVAPLLATVSATDWRKEA</sequence>
<proteinExistence type="predicted"/>
<dbReference type="Proteomes" id="UP000053923">
    <property type="component" value="Unassembled WGS sequence"/>
</dbReference>
<reference evidence="4" key="1">
    <citation type="submission" date="2015-10" db="EMBL/GenBank/DDBJ databases">
        <authorList>
            <person name="Ju K.-S."/>
            <person name="Doroghazi J.R."/>
            <person name="Metcalf W.W."/>
        </authorList>
    </citation>
    <scope>NUCLEOTIDE SEQUENCE [LARGE SCALE GENOMIC DNA]</scope>
    <source>
        <strain evidence="4">NRRL 3151</strain>
    </source>
</reference>
<evidence type="ECO:0000313" key="3">
    <source>
        <dbReference type="EMBL" id="KUL21343.1"/>
    </source>
</evidence>
<dbReference type="InterPro" id="IPR034907">
    <property type="entry name" value="NDK-like_dom"/>
</dbReference>
<dbReference type="Pfam" id="PF00334">
    <property type="entry name" value="NDK"/>
    <property type="match status" value="1"/>
</dbReference>
<feature type="region of interest" description="Disordered" evidence="1">
    <location>
        <begin position="1"/>
        <end position="20"/>
    </location>
</feature>
<gene>
    <name evidence="3" type="ORF">ADL12_45295</name>
</gene>
<evidence type="ECO:0000259" key="2">
    <source>
        <dbReference type="SMART" id="SM00562"/>
    </source>
</evidence>
<dbReference type="SMART" id="SM00562">
    <property type="entry name" value="NDK"/>
    <property type="match status" value="1"/>
</dbReference>
<feature type="domain" description="Nucleoside diphosphate kinase-like" evidence="2">
    <location>
        <begin position="65"/>
        <end position="212"/>
    </location>
</feature>
<dbReference type="InterPro" id="IPR036850">
    <property type="entry name" value="NDK-like_dom_sf"/>
</dbReference>
<dbReference type="EMBL" id="LLZG01000410">
    <property type="protein sequence ID" value="KUL21343.1"/>
    <property type="molecule type" value="Genomic_DNA"/>
</dbReference>
<comment type="caution">
    <text evidence="3">The sequence shown here is derived from an EMBL/GenBank/DDBJ whole genome shotgun (WGS) entry which is preliminary data.</text>
</comment>
<evidence type="ECO:0000313" key="4">
    <source>
        <dbReference type="Proteomes" id="UP000053923"/>
    </source>
</evidence>
<dbReference type="Gene3D" id="3.30.70.141">
    <property type="entry name" value="Nucleoside diphosphate kinase-like domain"/>
    <property type="match status" value="1"/>
</dbReference>
<name>A0A101J6W9_9ACTN</name>
<evidence type="ECO:0000256" key="1">
    <source>
        <dbReference type="SAM" id="MobiDB-lite"/>
    </source>
</evidence>
<dbReference type="SUPFAM" id="SSF54919">
    <property type="entry name" value="Nucleoside diphosphate kinase, NDK"/>
    <property type="match status" value="1"/>
</dbReference>
<dbReference type="OrthoDB" id="7838374at2"/>
<dbReference type="AlphaFoldDB" id="A0A101J6W9"/>
<protein>
    <recommendedName>
        <fullName evidence="2">Nucleoside diphosphate kinase-like domain-containing protein</fullName>
    </recommendedName>
</protein>
<dbReference type="RefSeq" id="WP_062714555.1">
    <property type="nucleotide sequence ID" value="NZ_LLZG01000410.1"/>
</dbReference>
<accession>A0A101J6W9</accession>